<feature type="transmembrane region" description="Helical" evidence="1">
    <location>
        <begin position="91"/>
        <end position="113"/>
    </location>
</feature>
<proteinExistence type="predicted"/>
<evidence type="ECO:0000313" key="3">
    <source>
        <dbReference type="Proteomes" id="UP000786989"/>
    </source>
</evidence>
<reference evidence="2" key="2">
    <citation type="submission" date="2021-09" db="EMBL/GenBank/DDBJ databases">
        <authorList>
            <person name="Gilroy R."/>
        </authorList>
    </citation>
    <scope>NUCLEOTIDE SEQUENCE</scope>
    <source>
        <strain evidence="2">ChiGjej6B6-11269</strain>
    </source>
</reference>
<dbReference type="AlphaFoldDB" id="A0A9D2UV55"/>
<sequence>MTFLVLLLCSVVAVFILRNPIHKAPVLFYALAIAADLLFMLGDSLGLPREVSHALFIAIHKCTLALALFVIVMFIGTFSRESRARKWLQPIRAELSIIAWILSLGHMAMYLASYATRIVSGYVDGAVFVALIVALVLFVLLLVLGVTSFRLVKRRINSVMWKKIQSFAYVFFALVYVHLLLMLLPPALRGGEAAQSAVAIYSVVFIGYAVARIVRALKDRRVVLDSVRSSSVSDISTT</sequence>
<feature type="transmembrane region" description="Helical" evidence="1">
    <location>
        <begin position="58"/>
        <end position="79"/>
    </location>
</feature>
<accession>A0A9D2UV55</accession>
<name>A0A9D2UV55_9ACTN</name>
<evidence type="ECO:0000313" key="2">
    <source>
        <dbReference type="EMBL" id="HJF64613.1"/>
    </source>
</evidence>
<gene>
    <name evidence="2" type="ORF">K8U77_00645</name>
</gene>
<evidence type="ECO:0000256" key="1">
    <source>
        <dbReference type="SAM" id="Phobius"/>
    </source>
</evidence>
<keyword evidence="1" id="KW-0472">Membrane</keyword>
<dbReference type="EMBL" id="DYWI01000009">
    <property type="protein sequence ID" value="HJF64613.1"/>
    <property type="molecule type" value="Genomic_DNA"/>
</dbReference>
<keyword evidence="1 2" id="KW-0812">Transmembrane</keyword>
<feature type="transmembrane region" description="Helical" evidence="1">
    <location>
        <begin position="193"/>
        <end position="211"/>
    </location>
</feature>
<keyword evidence="1" id="KW-1133">Transmembrane helix</keyword>
<reference evidence="2" key="1">
    <citation type="journal article" date="2021" name="PeerJ">
        <title>Extensive microbial diversity within the chicken gut microbiome revealed by metagenomics and culture.</title>
        <authorList>
            <person name="Gilroy R."/>
            <person name="Ravi A."/>
            <person name="Getino M."/>
            <person name="Pursley I."/>
            <person name="Horton D.L."/>
            <person name="Alikhan N.F."/>
            <person name="Baker D."/>
            <person name="Gharbi K."/>
            <person name="Hall N."/>
            <person name="Watson M."/>
            <person name="Adriaenssens E.M."/>
            <person name="Foster-Nyarko E."/>
            <person name="Jarju S."/>
            <person name="Secka A."/>
            <person name="Antonio M."/>
            <person name="Oren A."/>
            <person name="Chaudhuri R.R."/>
            <person name="La Ragione R."/>
            <person name="Hildebrand F."/>
            <person name="Pallen M.J."/>
        </authorList>
    </citation>
    <scope>NUCLEOTIDE SEQUENCE</scope>
    <source>
        <strain evidence="2">ChiGjej6B6-11269</strain>
    </source>
</reference>
<feature type="transmembrane region" description="Helical" evidence="1">
    <location>
        <begin position="167"/>
        <end position="187"/>
    </location>
</feature>
<comment type="caution">
    <text evidence="2">The sequence shown here is derived from an EMBL/GenBank/DDBJ whole genome shotgun (WGS) entry which is preliminary data.</text>
</comment>
<protein>
    <submittedName>
        <fullName evidence="2">Ferric reductase-like transmembrane domain-containing protein</fullName>
    </submittedName>
</protein>
<organism evidence="2 3">
    <name type="scientific">Slackia equolifaciens</name>
    <dbReference type="NCBI Taxonomy" id="498718"/>
    <lineage>
        <taxon>Bacteria</taxon>
        <taxon>Bacillati</taxon>
        <taxon>Actinomycetota</taxon>
        <taxon>Coriobacteriia</taxon>
        <taxon>Eggerthellales</taxon>
        <taxon>Eggerthellaceae</taxon>
        <taxon>Slackia</taxon>
    </lineage>
</organism>
<feature type="transmembrane region" description="Helical" evidence="1">
    <location>
        <begin position="125"/>
        <end position="146"/>
    </location>
</feature>
<dbReference type="Proteomes" id="UP000786989">
    <property type="component" value="Unassembled WGS sequence"/>
</dbReference>